<dbReference type="AlphaFoldDB" id="A0A9W9CQ49"/>
<comment type="caution">
    <text evidence="3">The sequence shown here is derived from an EMBL/GenBank/DDBJ whole genome shotgun (WGS) entry which is preliminary data.</text>
</comment>
<organism evidence="3 4">
    <name type="scientific">Neocucurbitaria cava</name>
    <dbReference type="NCBI Taxonomy" id="798079"/>
    <lineage>
        <taxon>Eukaryota</taxon>
        <taxon>Fungi</taxon>
        <taxon>Dikarya</taxon>
        <taxon>Ascomycota</taxon>
        <taxon>Pezizomycotina</taxon>
        <taxon>Dothideomycetes</taxon>
        <taxon>Pleosporomycetidae</taxon>
        <taxon>Pleosporales</taxon>
        <taxon>Pleosporineae</taxon>
        <taxon>Cucurbitariaceae</taxon>
        <taxon>Neocucurbitaria</taxon>
    </lineage>
</organism>
<evidence type="ECO:0000313" key="3">
    <source>
        <dbReference type="EMBL" id="KAJ4374342.1"/>
    </source>
</evidence>
<dbReference type="Proteomes" id="UP001140560">
    <property type="component" value="Unassembled WGS sequence"/>
</dbReference>
<evidence type="ECO:0000256" key="1">
    <source>
        <dbReference type="SAM" id="MobiDB-lite"/>
    </source>
</evidence>
<sequence length="324" mass="36288">MAQHEQYMLRITAGATYDSTKHKDMLVNSEKPVTISSDLIDAKIHMRIKDYRGLPKGSPSTSPYFSTPPHPYDRYSISFSFTPKSSIPGDKLVFGNDFDHPIRDRLPPLFDKAFGVVKWWIDPGLDGDVQADEPYLYGALLSSINVLDIGEKGDGKTSSKEILEGHAKTEGDVEKSGSEGEAVVYQEGAHGSGTQIRKEKGIPDKAAARQKFFLTEQNRKDFTFEAGREYRCDFFNPYLDFNEFALKIGYGLPNISIIGHWDGQPLRYVLKNRETNKELFVVLIQLLPTEKAKKEGAEDPEEKFEEVHGGDGGKAQDGDDDELD</sequence>
<dbReference type="PANTHER" id="PTHR34826:SF2">
    <property type="entry name" value="UPF0590 PROTEIN C409.17C"/>
    <property type="match status" value="1"/>
</dbReference>
<feature type="region of interest" description="Disordered" evidence="1">
    <location>
        <begin position="292"/>
        <end position="324"/>
    </location>
</feature>
<feature type="domain" description="Domain of unknown function at the cortex 1" evidence="2">
    <location>
        <begin position="9"/>
        <end position="286"/>
    </location>
</feature>
<name>A0A9W9CQ49_9PLEO</name>
<gene>
    <name evidence="3" type="ORF">N0V83_003083</name>
</gene>
<accession>A0A9W9CQ49</accession>
<evidence type="ECO:0000313" key="4">
    <source>
        <dbReference type="Proteomes" id="UP001140560"/>
    </source>
</evidence>
<dbReference type="EMBL" id="JAPEUY010000004">
    <property type="protein sequence ID" value="KAJ4374342.1"/>
    <property type="molecule type" value="Genomic_DNA"/>
</dbReference>
<reference evidence="3" key="1">
    <citation type="submission" date="2022-10" db="EMBL/GenBank/DDBJ databases">
        <title>Tapping the CABI collections for fungal endophytes: first genome assemblies for Collariella, Neodidymelliopsis, Ascochyta clinopodiicola, Didymella pomorum, Didymosphaeria variabile, Neocosmospora piperis and Neocucurbitaria cava.</title>
        <authorList>
            <person name="Hill R."/>
        </authorList>
    </citation>
    <scope>NUCLEOTIDE SEQUENCE</scope>
    <source>
        <strain evidence="3">IMI 356814</strain>
    </source>
</reference>
<dbReference type="OrthoDB" id="2119945at2759"/>
<dbReference type="Pfam" id="PF08588">
    <property type="entry name" value="Duc1"/>
    <property type="match status" value="1"/>
</dbReference>
<keyword evidence="4" id="KW-1185">Reference proteome</keyword>
<evidence type="ECO:0000259" key="2">
    <source>
        <dbReference type="Pfam" id="PF08588"/>
    </source>
</evidence>
<dbReference type="PANTHER" id="PTHR34826">
    <property type="entry name" value="UPF0590 PROTEIN C409.17C"/>
    <property type="match status" value="1"/>
</dbReference>
<feature type="compositionally biased region" description="Basic and acidic residues" evidence="1">
    <location>
        <begin position="305"/>
        <end position="317"/>
    </location>
</feature>
<protein>
    <recommendedName>
        <fullName evidence="2">Domain of unknown function at the cortex 1 domain-containing protein</fullName>
    </recommendedName>
</protein>
<dbReference type="InterPro" id="IPR013897">
    <property type="entry name" value="Duc1"/>
</dbReference>
<proteinExistence type="predicted"/>